<dbReference type="AlphaFoldDB" id="A0A2G5H9M6"/>
<reference evidence="1 3" key="1">
    <citation type="submission" date="2015-10" db="EMBL/GenBank/DDBJ databases">
        <title>The cercosporin biosynthetic gene cluster was horizontally transferred to several fungal lineages and shown to be expanded in Cercospora beticola based on microsynteny with recipient genomes.</title>
        <authorList>
            <person name="De Jonge R."/>
            <person name="Ebert M.K."/>
            <person name="Suttle J.C."/>
            <person name="Jurick Ii W.M."/>
            <person name="Secor G.A."/>
            <person name="Thomma B.P."/>
            <person name="Van De Peer Y."/>
            <person name="Bolton M.D."/>
        </authorList>
    </citation>
    <scope>NUCLEOTIDE SEQUENCE [LARGE SCALE GENOMIC DNA]</scope>
    <source>
        <strain evidence="1 3">09-40</strain>
    </source>
</reference>
<accession>A0A2G5H9M6</accession>
<gene>
    <name evidence="1" type="ORF">CB0940_06876</name>
    <name evidence="2" type="ORF">RHO25_007430</name>
</gene>
<reference evidence="2 4" key="2">
    <citation type="submission" date="2023-09" db="EMBL/GenBank/DDBJ databases">
        <title>Complete-Gapless Cercospora beticola genome.</title>
        <authorList>
            <person name="Wyatt N.A."/>
            <person name="Spanner R.E."/>
            <person name="Bolton M.D."/>
        </authorList>
    </citation>
    <scope>NUCLEOTIDE SEQUENCE [LARGE SCALE GENOMIC DNA]</scope>
    <source>
        <strain evidence="2">Cb09-40</strain>
    </source>
</reference>
<evidence type="ECO:0000313" key="3">
    <source>
        <dbReference type="Proteomes" id="UP000230605"/>
    </source>
</evidence>
<evidence type="ECO:0000313" key="2">
    <source>
        <dbReference type="EMBL" id="WPB02794.1"/>
    </source>
</evidence>
<dbReference type="Proteomes" id="UP001302367">
    <property type="component" value="Chromosome 5"/>
</dbReference>
<sequence>MTTARSEGTDGDEGNKLEDHIQALPQELQDKILDFTLIAAVEGVQAVIDDTPPWQISVNSRTRKFVAPKFYETASFVVPERVVIAREAPNLHLLTQWLRKVPTLYRSEIQEIRIRGEVPARPSTIEEEVQLYSDHMIAIRDTHFIIGRRGYDFGPDVMKLPCYSSDKDLTVLTWLSYDEIGWVIKQLLSNMEDDSESELDSGEGH</sequence>
<evidence type="ECO:0000313" key="1">
    <source>
        <dbReference type="EMBL" id="PIA89234.1"/>
    </source>
</evidence>
<dbReference type="EMBL" id="CP134188">
    <property type="protein sequence ID" value="WPB02794.1"/>
    <property type="molecule type" value="Genomic_DNA"/>
</dbReference>
<proteinExistence type="predicted"/>
<name>A0A2G5H9M6_CERBT</name>
<dbReference type="Proteomes" id="UP000230605">
    <property type="component" value="Chromosome 5"/>
</dbReference>
<dbReference type="OrthoDB" id="3650850at2759"/>
<dbReference type="EMBL" id="LKMD01000108">
    <property type="protein sequence ID" value="PIA89234.1"/>
    <property type="molecule type" value="Genomic_DNA"/>
</dbReference>
<keyword evidence="4" id="KW-1185">Reference proteome</keyword>
<evidence type="ECO:0000313" key="4">
    <source>
        <dbReference type="Proteomes" id="UP001302367"/>
    </source>
</evidence>
<organism evidence="1 3">
    <name type="scientific">Cercospora beticola</name>
    <name type="common">Sugarbeet leaf spot fungus</name>
    <dbReference type="NCBI Taxonomy" id="122368"/>
    <lineage>
        <taxon>Eukaryota</taxon>
        <taxon>Fungi</taxon>
        <taxon>Dikarya</taxon>
        <taxon>Ascomycota</taxon>
        <taxon>Pezizomycotina</taxon>
        <taxon>Dothideomycetes</taxon>
        <taxon>Dothideomycetidae</taxon>
        <taxon>Mycosphaerellales</taxon>
        <taxon>Mycosphaerellaceae</taxon>
        <taxon>Cercospora</taxon>
    </lineage>
</organism>
<protein>
    <submittedName>
        <fullName evidence="1">Uncharacterized protein</fullName>
    </submittedName>
</protein>